<evidence type="ECO:0000256" key="1">
    <source>
        <dbReference type="ARBA" id="ARBA00004123"/>
    </source>
</evidence>
<reference evidence="7" key="2">
    <citation type="submission" date="2015-02" db="UniProtKB">
        <authorList>
            <consortium name="EnsemblMetazoa"/>
        </authorList>
    </citation>
    <scope>IDENTIFICATION</scope>
</reference>
<dbReference type="GO" id="GO:0005737">
    <property type="term" value="C:cytoplasm"/>
    <property type="evidence" value="ECO:0007669"/>
    <property type="project" value="UniProtKB-SubCell"/>
</dbReference>
<evidence type="ECO:0000256" key="2">
    <source>
        <dbReference type="ARBA" id="ARBA00004496"/>
    </source>
</evidence>
<keyword evidence="6" id="KW-0812">Transmembrane</keyword>
<evidence type="ECO:0000256" key="5">
    <source>
        <dbReference type="SAM" id="MobiDB-lite"/>
    </source>
</evidence>
<comment type="subcellular location">
    <subcellularLocation>
        <location evidence="2">Cytoplasm</location>
    </subcellularLocation>
    <subcellularLocation>
        <location evidence="1">Nucleus</location>
    </subcellularLocation>
</comment>
<protein>
    <submittedName>
        <fullName evidence="7">Uncharacterized protein</fullName>
    </submittedName>
</protein>
<proteinExistence type="predicted"/>
<dbReference type="EMBL" id="JH431541">
    <property type="status" value="NOT_ANNOTATED_CDS"/>
    <property type="molecule type" value="Genomic_DNA"/>
</dbReference>
<evidence type="ECO:0000256" key="4">
    <source>
        <dbReference type="ARBA" id="ARBA00023242"/>
    </source>
</evidence>
<feature type="region of interest" description="Disordered" evidence="5">
    <location>
        <begin position="48"/>
        <end position="70"/>
    </location>
</feature>
<organism evidence="7 8">
    <name type="scientific">Strigamia maritima</name>
    <name type="common">European centipede</name>
    <name type="synonym">Geophilus maritimus</name>
    <dbReference type="NCBI Taxonomy" id="126957"/>
    <lineage>
        <taxon>Eukaryota</taxon>
        <taxon>Metazoa</taxon>
        <taxon>Ecdysozoa</taxon>
        <taxon>Arthropoda</taxon>
        <taxon>Myriapoda</taxon>
        <taxon>Chilopoda</taxon>
        <taxon>Pleurostigmophora</taxon>
        <taxon>Geophilomorpha</taxon>
        <taxon>Linotaeniidae</taxon>
        <taxon>Strigamia</taxon>
    </lineage>
</organism>
<dbReference type="PANTHER" id="PTHR17616:SF8">
    <property type="entry name" value="TRANSCRIPTIONAL COACTIVATOR YORKIE"/>
    <property type="match status" value="1"/>
</dbReference>
<name>T1IUL0_STRMM</name>
<dbReference type="eggNOG" id="KOG0940">
    <property type="taxonomic scope" value="Eukaryota"/>
</dbReference>
<keyword evidence="6" id="KW-1133">Transmembrane helix</keyword>
<dbReference type="OMA" id="PMDPENM"/>
<dbReference type="GO" id="GO:0003713">
    <property type="term" value="F:transcription coactivator activity"/>
    <property type="evidence" value="ECO:0007669"/>
    <property type="project" value="TreeGrafter"/>
</dbReference>
<dbReference type="STRING" id="126957.T1IUL0"/>
<dbReference type="AlphaFoldDB" id="T1IUL0"/>
<evidence type="ECO:0000256" key="6">
    <source>
        <dbReference type="SAM" id="Phobius"/>
    </source>
</evidence>
<dbReference type="InterPro" id="IPR051583">
    <property type="entry name" value="YAP1"/>
</dbReference>
<accession>T1IUL0</accession>
<evidence type="ECO:0000256" key="3">
    <source>
        <dbReference type="ARBA" id="ARBA00022490"/>
    </source>
</evidence>
<evidence type="ECO:0000313" key="7">
    <source>
        <dbReference type="EnsemblMetazoa" id="SMAR004836-PA"/>
    </source>
</evidence>
<dbReference type="HOGENOM" id="CLU_041917_1_1_1"/>
<keyword evidence="3" id="KW-0963">Cytoplasm</keyword>
<dbReference type="GO" id="GO:0045944">
    <property type="term" value="P:positive regulation of transcription by RNA polymerase II"/>
    <property type="evidence" value="ECO:0007669"/>
    <property type="project" value="TreeGrafter"/>
</dbReference>
<dbReference type="Proteomes" id="UP000014500">
    <property type="component" value="Unassembled WGS sequence"/>
</dbReference>
<dbReference type="GO" id="GO:0005634">
    <property type="term" value="C:nucleus"/>
    <property type="evidence" value="ECO:0007669"/>
    <property type="project" value="UniProtKB-SubCell"/>
</dbReference>
<evidence type="ECO:0000313" key="8">
    <source>
        <dbReference type="Proteomes" id="UP000014500"/>
    </source>
</evidence>
<feature type="compositionally biased region" description="Polar residues" evidence="5">
    <location>
        <begin position="53"/>
        <end position="70"/>
    </location>
</feature>
<dbReference type="PANTHER" id="PTHR17616">
    <property type="entry name" value="YES-ASSOCIATED PROTEIN YAP1 FAMILY MEMBER"/>
    <property type="match status" value="1"/>
</dbReference>
<reference evidence="8" key="1">
    <citation type="submission" date="2011-05" db="EMBL/GenBank/DDBJ databases">
        <authorList>
            <person name="Richards S.R."/>
            <person name="Qu J."/>
            <person name="Jiang H."/>
            <person name="Jhangiani S.N."/>
            <person name="Agravi P."/>
            <person name="Goodspeed R."/>
            <person name="Gross S."/>
            <person name="Mandapat C."/>
            <person name="Jackson L."/>
            <person name="Mathew T."/>
            <person name="Pu L."/>
            <person name="Thornton R."/>
            <person name="Saada N."/>
            <person name="Wilczek-Boney K.B."/>
            <person name="Lee S."/>
            <person name="Kovar C."/>
            <person name="Wu Y."/>
            <person name="Scherer S.E."/>
            <person name="Worley K.C."/>
            <person name="Muzny D.M."/>
            <person name="Gibbs R."/>
        </authorList>
    </citation>
    <scope>NUCLEOTIDE SEQUENCE</scope>
    <source>
        <strain evidence="8">Brora</strain>
    </source>
</reference>
<dbReference type="EnsemblMetazoa" id="SMAR004836-RA">
    <property type="protein sequence ID" value="SMAR004836-PA"/>
    <property type="gene ID" value="SMAR004836"/>
</dbReference>
<keyword evidence="4" id="KW-0539">Nucleus</keyword>
<keyword evidence="6" id="KW-0472">Membrane</keyword>
<sequence>MTNKSNLIKIMNNFAFFYFIYFFFLNFSALHLQRTALSNAQLHGQQPIPQQQLAATTSPEAPTTNQMNPQQRARIQCLQMEGERLKLRQQEIMRQLKPQQNINNVGIPSYNDMLIRQTISEGIASSPMPDLPPVSTGVDPFLGAREIHSRQESSDSGIGLEGNYNLAQTSDDFLNRMDENMDTVSENCISSSEQQQISNDFCNLDIQSQDMTALAGGNMDTDELEPSLQEELASDLLNDVEALLNTNRMDTMLTWL</sequence>
<dbReference type="PhylomeDB" id="T1IUL0"/>
<dbReference type="GO" id="GO:0035329">
    <property type="term" value="P:hippo signaling"/>
    <property type="evidence" value="ECO:0007669"/>
    <property type="project" value="TreeGrafter"/>
</dbReference>
<keyword evidence="8" id="KW-1185">Reference proteome</keyword>
<feature type="transmembrane region" description="Helical" evidence="6">
    <location>
        <begin position="12"/>
        <end position="32"/>
    </location>
</feature>